<dbReference type="GO" id="GO:0030246">
    <property type="term" value="F:carbohydrate binding"/>
    <property type="evidence" value="ECO:0007669"/>
    <property type="project" value="UniProtKB-KW"/>
</dbReference>
<keyword evidence="8 18" id="KW-0812">Transmembrane</keyword>
<gene>
    <name evidence="21" type="ORF">PVAP13_6NG310200</name>
</gene>
<evidence type="ECO:0000256" key="13">
    <source>
        <dbReference type="ARBA" id="ARBA00022840"/>
    </source>
</evidence>
<feature type="transmembrane region" description="Helical" evidence="18">
    <location>
        <begin position="323"/>
        <end position="347"/>
    </location>
</feature>
<dbReference type="GO" id="GO:0004674">
    <property type="term" value="F:protein serine/threonine kinase activity"/>
    <property type="evidence" value="ECO:0007669"/>
    <property type="project" value="UniProtKB-KW"/>
</dbReference>
<dbReference type="GO" id="GO:0051707">
    <property type="term" value="P:response to other organism"/>
    <property type="evidence" value="ECO:0007669"/>
    <property type="project" value="UniProtKB-ARBA"/>
</dbReference>
<dbReference type="InterPro" id="IPR001220">
    <property type="entry name" value="Legume_lectin_dom"/>
</dbReference>
<protein>
    <recommendedName>
        <fullName evidence="4">non-specific serine/threonine protein kinase</fullName>
        <ecNumber evidence="4">2.7.11.1</ecNumber>
    </recommendedName>
</protein>
<dbReference type="OrthoDB" id="688481at2759"/>
<keyword evidence="13 17" id="KW-0067">ATP-binding</keyword>
<evidence type="ECO:0000256" key="19">
    <source>
        <dbReference type="SAM" id="SignalP"/>
    </source>
</evidence>
<evidence type="ECO:0000256" key="11">
    <source>
        <dbReference type="ARBA" id="ARBA00022741"/>
    </source>
</evidence>
<keyword evidence="6" id="KW-0723">Serine/threonine-protein kinase</keyword>
<dbReference type="PROSITE" id="PS00307">
    <property type="entry name" value="LECTIN_LEGUME_BETA"/>
    <property type="match status" value="1"/>
</dbReference>
<dbReference type="AlphaFoldDB" id="A0A8T0R4D9"/>
<dbReference type="Pfam" id="PF00139">
    <property type="entry name" value="Lectin_legB"/>
    <property type="match status" value="1"/>
</dbReference>
<comment type="similarity">
    <text evidence="2">In the N-terminal section; belongs to the leguminous lectin family.</text>
</comment>
<dbReference type="GO" id="GO:0005524">
    <property type="term" value="F:ATP binding"/>
    <property type="evidence" value="ECO:0007669"/>
    <property type="project" value="UniProtKB-UniRule"/>
</dbReference>
<dbReference type="SMART" id="SM00220">
    <property type="entry name" value="S_TKc"/>
    <property type="match status" value="1"/>
</dbReference>
<comment type="similarity">
    <text evidence="3">In the C-terminal section; belongs to the protein kinase superfamily. Ser/Thr protein kinase family.</text>
</comment>
<dbReference type="InterPro" id="IPR017441">
    <property type="entry name" value="Protein_kinase_ATP_BS"/>
</dbReference>
<comment type="caution">
    <text evidence="21">The sequence shown here is derived from an EMBL/GenBank/DDBJ whole genome shotgun (WGS) entry which is preliminary data.</text>
</comment>
<dbReference type="Proteomes" id="UP000823388">
    <property type="component" value="Chromosome 6N"/>
</dbReference>
<organism evidence="21 22">
    <name type="scientific">Panicum virgatum</name>
    <name type="common">Blackwell switchgrass</name>
    <dbReference type="NCBI Taxonomy" id="38727"/>
    <lineage>
        <taxon>Eukaryota</taxon>
        <taxon>Viridiplantae</taxon>
        <taxon>Streptophyta</taxon>
        <taxon>Embryophyta</taxon>
        <taxon>Tracheophyta</taxon>
        <taxon>Spermatophyta</taxon>
        <taxon>Magnoliopsida</taxon>
        <taxon>Liliopsida</taxon>
        <taxon>Poales</taxon>
        <taxon>Poaceae</taxon>
        <taxon>PACMAD clade</taxon>
        <taxon>Panicoideae</taxon>
        <taxon>Panicodae</taxon>
        <taxon>Paniceae</taxon>
        <taxon>Panicinae</taxon>
        <taxon>Panicum</taxon>
        <taxon>Panicum sect. Hiantes</taxon>
    </lineage>
</organism>
<reference evidence="21" key="1">
    <citation type="submission" date="2020-05" db="EMBL/GenBank/DDBJ databases">
        <title>WGS assembly of Panicum virgatum.</title>
        <authorList>
            <person name="Lovell J.T."/>
            <person name="Jenkins J."/>
            <person name="Shu S."/>
            <person name="Juenger T.E."/>
            <person name="Schmutz J."/>
        </authorList>
    </citation>
    <scope>NUCLEOTIDE SEQUENCE</scope>
    <source>
        <strain evidence="21">AP13</strain>
    </source>
</reference>
<dbReference type="PROSITE" id="PS00107">
    <property type="entry name" value="PROTEIN_KINASE_ATP"/>
    <property type="match status" value="1"/>
</dbReference>
<evidence type="ECO:0000313" key="21">
    <source>
        <dbReference type="EMBL" id="KAG2579919.1"/>
    </source>
</evidence>
<dbReference type="Pfam" id="PF07714">
    <property type="entry name" value="PK_Tyr_Ser-Thr"/>
    <property type="match status" value="1"/>
</dbReference>
<dbReference type="Gene3D" id="2.60.120.200">
    <property type="match status" value="1"/>
</dbReference>
<keyword evidence="10" id="KW-0430">Lectin</keyword>
<evidence type="ECO:0000256" key="15">
    <source>
        <dbReference type="ARBA" id="ARBA00023136"/>
    </source>
</evidence>
<evidence type="ECO:0000256" key="9">
    <source>
        <dbReference type="ARBA" id="ARBA00022729"/>
    </source>
</evidence>
<dbReference type="EMBL" id="CM029048">
    <property type="protein sequence ID" value="KAG2579919.1"/>
    <property type="molecule type" value="Genomic_DNA"/>
</dbReference>
<dbReference type="InterPro" id="IPR001245">
    <property type="entry name" value="Ser-Thr/Tyr_kinase_cat_dom"/>
</dbReference>
<feature type="signal peptide" evidence="19">
    <location>
        <begin position="1"/>
        <end position="17"/>
    </location>
</feature>
<dbReference type="InterPro" id="IPR000719">
    <property type="entry name" value="Prot_kinase_dom"/>
</dbReference>
<evidence type="ECO:0000256" key="17">
    <source>
        <dbReference type="PROSITE-ProRule" id="PRU10141"/>
    </source>
</evidence>
<feature type="domain" description="Protein kinase" evidence="20">
    <location>
        <begin position="388"/>
        <end position="673"/>
    </location>
</feature>
<dbReference type="GO" id="GO:0005886">
    <property type="term" value="C:plasma membrane"/>
    <property type="evidence" value="ECO:0007669"/>
    <property type="project" value="UniProtKB-SubCell"/>
</dbReference>
<keyword evidence="12" id="KW-0418">Kinase</keyword>
<evidence type="ECO:0000256" key="10">
    <source>
        <dbReference type="ARBA" id="ARBA00022734"/>
    </source>
</evidence>
<dbReference type="GO" id="GO:0006952">
    <property type="term" value="P:defense response"/>
    <property type="evidence" value="ECO:0007669"/>
    <property type="project" value="UniProtKB-ARBA"/>
</dbReference>
<keyword evidence="15 18" id="KW-0472">Membrane</keyword>
<dbReference type="PROSITE" id="PS50011">
    <property type="entry name" value="PROTEIN_KINASE_DOM"/>
    <property type="match status" value="1"/>
</dbReference>
<evidence type="ECO:0000256" key="8">
    <source>
        <dbReference type="ARBA" id="ARBA00022692"/>
    </source>
</evidence>
<dbReference type="SUPFAM" id="SSF56112">
    <property type="entry name" value="Protein kinase-like (PK-like)"/>
    <property type="match status" value="1"/>
</dbReference>
<dbReference type="Gene3D" id="1.10.510.10">
    <property type="entry name" value="Transferase(Phosphotransferase) domain 1"/>
    <property type="match status" value="1"/>
</dbReference>
<evidence type="ECO:0000256" key="1">
    <source>
        <dbReference type="ARBA" id="ARBA00004251"/>
    </source>
</evidence>
<evidence type="ECO:0000256" key="7">
    <source>
        <dbReference type="ARBA" id="ARBA00022679"/>
    </source>
</evidence>
<comment type="subcellular location">
    <subcellularLocation>
        <location evidence="1">Cell membrane</location>
        <topology evidence="1">Single-pass type I membrane protein</topology>
    </subcellularLocation>
</comment>
<evidence type="ECO:0000313" key="22">
    <source>
        <dbReference type="Proteomes" id="UP000823388"/>
    </source>
</evidence>
<sequence>MAARFLVHLILVAAASAAAVTSDAAATSLATNATAGSRVPAAPGVGGNVTGFSFSGFVSANRGANVTVLGDANINQGALQITPDSLNDAATFLTHKSGRVLYATPFRLWQREGHGGEANATAGGGKKRVASFSTAFTINIFRPNGTEPAEGLAFVIAPSADEPPAGSSGGYLGLTNAATDGNATNQIVAVELDTEKQPYDPDDNHVGLNVNSVVSVATTSLKPLGIEISPAKPANYTVWVDYDGAARRVAVFMAVAGKAKPGRAVLAAPLDLGAAAAEWSYFGFSASTGRKYQLNCVLAWDMTMEKLSCGDGGGGGDARRRTLGLAVGVPVGATALAAAAIVAYVCVVKRRKVHGDDSSAITGTMIRSLAGGPREFDYREIRKATNNFDEKMKLGQGGYGVVYRGVVVGDHTSPGGPGSAVEVAVKKFSRASTQGQNDFLAELSIINRLRHKHLVRLVGWSHDNGELLLVYEFMPNGSLDQHLFGPAPERQLLGWELRYSIVQGVASALHYLHDEYDQRVVHRDLKASNILLDAAFGARLGDFGLERAIDAGKTSYIDEAAAGGVHGTVGYIAPECFHTEKATRESDVYAFGAVVLEVVCGRRPRCDIDGFHFLVDWVWRLHRDGRALEAVDARLAGAFDRGQAERLLLLGLACSHPTPAERPRTPAIQQILLGSVPPPAVPPFKPSFVWPATDAGLDTMSTTAGTTASQLSLTSASTWSGNFIKGSLRHAFEQEVSDSLP</sequence>
<dbReference type="InterPro" id="IPR011009">
    <property type="entry name" value="Kinase-like_dom_sf"/>
</dbReference>
<evidence type="ECO:0000256" key="14">
    <source>
        <dbReference type="ARBA" id="ARBA00022989"/>
    </source>
</evidence>
<dbReference type="CDD" id="cd06899">
    <property type="entry name" value="lectin_legume_LecRK_Arcelin_ConA"/>
    <property type="match status" value="1"/>
</dbReference>
<keyword evidence="16" id="KW-0325">Glycoprotein</keyword>
<feature type="chain" id="PRO_5035898177" description="non-specific serine/threonine protein kinase" evidence="19">
    <location>
        <begin position="18"/>
        <end position="741"/>
    </location>
</feature>
<dbReference type="InterPro" id="IPR050528">
    <property type="entry name" value="L-type_Lectin-RKs"/>
</dbReference>
<dbReference type="FunFam" id="2.60.120.200:FF:000164">
    <property type="entry name" value="Putative L-type lectin-domain containing receptor kinase S.5"/>
    <property type="match status" value="1"/>
</dbReference>
<dbReference type="PROSITE" id="PS00108">
    <property type="entry name" value="PROTEIN_KINASE_ST"/>
    <property type="match status" value="1"/>
</dbReference>
<dbReference type="InterPro" id="IPR019825">
    <property type="entry name" value="Lectin_legB_Mn/Ca_BS"/>
</dbReference>
<name>A0A8T0R4D9_PANVG</name>
<evidence type="ECO:0000256" key="18">
    <source>
        <dbReference type="SAM" id="Phobius"/>
    </source>
</evidence>
<dbReference type="EC" id="2.7.11.1" evidence="4"/>
<evidence type="ECO:0000259" key="20">
    <source>
        <dbReference type="PROSITE" id="PS50011"/>
    </source>
</evidence>
<evidence type="ECO:0000256" key="4">
    <source>
        <dbReference type="ARBA" id="ARBA00012513"/>
    </source>
</evidence>
<evidence type="ECO:0000256" key="3">
    <source>
        <dbReference type="ARBA" id="ARBA00010217"/>
    </source>
</evidence>
<feature type="binding site" evidence="17">
    <location>
        <position position="427"/>
    </location>
    <ligand>
        <name>ATP</name>
        <dbReference type="ChEBI" id="CHEBI:30616"/>
    </ligand>
</feature>
<proteinExistence type="inferred from homology"/>
<evidence type="ECO:0000256" key="2">
    <source>
        <dbReference type="ARBA" id="ARBA00008536"/>
    </source>
</evidence>
<keyword evidence="7" id="KW-0808">Transferase</keyword>
<dbReference type="SUPFAM" id="SSF49899">
    <property type="entry name" value="Concanavalin A-like lectins/glucanases"/>
    <property type="match status" value="1"/>
</dbReference>
<dbReference type="InterPro" id="IPR013320">
    <property type="entry name" value="ConA-like_dom_sf"/>
</dbReference>
<evidence type="ECO:0000256" key="6">
    <source>
        <dbReference type="ARBA" id="ARBA00022527"/>
    </source>
</evidence>
<dbReference type="InterPro" id="IPR008271">
    <property type="entry name" value="Ser/Thr_kinase_AS"/>
</dbReference>
<evidence type="ECO:0000256" key="5">
    <source>
        <dbReference type="ARBA" id="ARBA00022475"/>
    </source>
</evidence>
<dbReference type="FunFam" id="1.10.510.10:FF:000444">
    <property type="entry name" value="probable L-type lectin-domain containing receptor kinase S.5"/>
    <property type="match status" value="1"/>
</dbReference>
<dbReference type="Gene3D" id="3.30.200.20">
    <property type="entry name" value="Phosphorylase Kinase, domain 1"/>
    <property type="match status" value="1"/>
</dbReference>
<evidence type="ECO:0000256" key="12">
    <source>
        <dbReference type="ARBA" id="ARBA00022777"/>
    </source>
</evidence>
<keyword evidence="14 18" id="KW-1133">Transmembrane helix</keyword>
<keyword evidence="22" id="KW-1185">Reference proteome</keyword>
<keyword evidence="9 19" id="KW-0732">Signal</keyword>
<accession>A0A8T0R4D9</accession>
<evidence type="ECO:0000256" key="16">
    <source>
        <dbReference type="ARBA" id="ARBA00023180"/>
    </source>
</evidence>
<dbReference type="PANTHER" id="PTHR27007">
    <property type="match status" value="1"/>
</dbReference>
<keyword evidence="11 17" id="KW-0547">Nucleotide-binding</keyword>
<dbReference type="FunFam" id="3.30.200.20:FF:000320">
    <property type="entry name" value="probable L-type lectin-domain containing receptor kinase S.5"/>
    <property type="match status" value="1"/>
</dbReference>
<keyword evidence="5" id="KW-1003">Cell membrane</keyword>